<dbReference type="Proteomes" id="UP000308121">
    <property type="component" value="Unassembled WGS sequence"/>
</dbReference>
<evidence type="ECO:0000313" key="3">
    <source>
        <dbReference type="Proteomes" id="UP000308121"/>
    </source>
</evidence>
<dbReference type="EMBL" id="SZYE01000045">
    <property type="protein sequence ID" value="TKR24083.1"/>
    <property type="molecule type" value="Genomic_DNA"/>
</dbReference>
<name>A0A7Z8K1N5_9CELL</name>
<dbReference type="Gene3D" id="3.20.20.70">
    <property type="entry name" value="Aldolase class I"/>
    <property type="match status" value="1"/>
</dbReference>
<dbReference type="SMART" id="SM01130">
    <property type="entry name" value="DHDPS"/>
    <property type="match status" value="1"/>
</dbReference>
<evidence type="ECO:0000256" key="1">
    <source>
        <dbReference type="ARBA" id="ARBA00023239"/>
    </source>
</evidence>
<reference evidence="2 3" key="1">
    <citation type="submission" date="2019-05" db="EMBL/GenBank/DDBJ databases">
        <title>Genome sequence of Cellulomonas hominis strain CS1.</title>
        <authorList>
            <person name="Belmont J."/>
            <person name="Maclea K.S."/>
        </authorList>
    </citation>
    <scope>NUCLEOTIDE SEQUENCE [LARGE SCALE GENOMIC DNA]</scope>
    <source>
        <strain evidence="2 3">CS1</strain>
    </source>
</reference>
<protein>
    <submittedName>
        <fullName evidence="2">Dihydrodipicolinate synthase family protein</fullName>
    </submittedName>
</protein>
<dbReference type="PANTHER" id="PTHR12128">
    <property type="entry name" value="DIHYDRODIPICOLINATE SYNTHASE"/>
    <property type="match status" value="1"/>
</dbReference>
<dbReference type="GO" id="GO:0008840">
    <property type="term" value="F:4-hydroxy-tetrahydrodipicolinate synthase activity"/>
    <property type="evidence" value="ECO:0007669"/>
    <property type="project" value="TreeGrafter"/>
</dbReference>
<comment type="caution">
    <text evidence="2">The sequence shown here is derived from an EMBL/GenBank/DDBJ whole genome shotgun (WGS) entry which is preliminary data.</text>
</comment>
<keyword evidence="1" id="KW-0456">Lyase</keyword>
<accession>A0A7Z8K1N5</accession>
<organism evidence="2 3">
    <name type="scientific">Cellulomonas hominis</name>
    <dbReference type="NCBI Taxonomy" id="156981"/>
    <lineage>
        <taxon>Bacteria</taxon>
        <taxon>Bacillati</taxon>
        <taxon>Actinomycetota</taxon>
        <taxon>Actinomycetes</taxon>
        <taxon>Micrococcales</taxon>
        <taxon>Cellulomonadaceae</taxon>
        <taxon>Cellulomonas</taxon>
    </lineage>
</organism>
<dbReference type="AlphaFoldDB" id="A0A7Z8K1N5"/>
<dbReference type="SUPFAM" id="SSF51569">
    <property type="entry name" value="Aldolase"/>
    <property type="match status" value="1"/>
</dbReference>
<dbReference type="InterPro" id="IPR002220">
    <property type="entry name" value="DapA-like"/>
</dbReference>
<dbReference type="RefSeq" id="WP_154729154.1">
    <property type="nucleotide sequence ID" value="NZ_SZYE01000045.1"/>
</dbReference>
<dbReference type="PANTHER" id="PTHR12128:SF51">
    <property type="entry name" value="BLL4205 PROTEIN"/>
    <property type="match status" value="1"/>
</dbReference>
<sequence>MAAPALPRDVAALLRAGTVIPAHPLALTEDRRLDERHQRALTRYYADAGAGGVAVGVHTTQFEIRDVGLYEPVLALAADTLDGALAADRPFVRVAGVAGPTAQAVAEAEVAASLGYHAVLLSPPRPAPGDPLLADPARLEDHAIERAAAVGEVLPVIGFYLQSAIRGPRLSLDFWRSFAELEAVVAIKAAPFDRYRTLDVARAVAGASRGAEIALYTGNDDGIVADLLADLTFDGPDGAPVTRRVVGGLLGHWSVWTRRAVELHEQVGRARAGDREALADLVARSAAVTDANAALFDPQHGFAGCIAGVHEVLRRQGLLAGTWCLDPDETLSPGQADEIDRVLRLHPWLSDDAFVAEHLDGWLA</sequence>
<proteinExistence type="predicted"/>
<evidence type="ECO:0000313" key="2">
    <source>
        <dbReference type="EMBL" id="TKR24083.1"/>
    </source>
</evidence>
<gene>
    <name evidence="2" type="ORF">FA014_07930</name>
</gene>
<dbReference type="InterPro" id="IPR013785">
    <property type="entry name" value="Aldolase_TIM"/>
</dbReference>
<dbReference type="OrthoDB" id="9770698at2"/>